<name>A0A2P9AS90_9HYPH</name>
<proteinExistence type="predicted"/>
<evidence type="ECO:0000313" key="2">
    <source>
        <dbReference type="Proteomes" id="UP000245698"/>
    </source>
</evidence>
<sequence length="149" mass="16913">MREQRPFYRVFTVTKQEAAVQQIEAAITAFHAGQFAVAITLTGAAEDMAPGKAVGLWENILGRRPAERKQWIACLNETFYWLKHEKPDAGPTRNLTSVEAGFFILRAMDKWDAHWTPPMLAFKELWLSSPKLMRPEDYAPEGEQADPPP</sequence>
<accession>A0A2P9AS90</accession>
<protein>
    <submittedName>
        <fullName evidence="1">Uncharacterized protein</fullName>
    </submittedName>
</protein>
<keyword evidence="2" id="KW-1185">Reference proteome</keyword>
<organism evidence="1 2">
    <name type="scientific">Mesorhizobium delmotii</name>
    <dbReference type="NCBI Taxonomy" id="1631247"/>
    <lineage>
        <taxon>Bacteria</taxon>
        <taxon>Pseudomonadati</taxon>
        <taxon>Pseudomonadota</taxon>
        <taxon>Alphaproteobacteria</taxon>
        <taxon>Hyphomicrobiales</taxon>
        <taxon>Phyllobacteriaceae</taxon>
        <taxon>Mesorhizobium</taxon>
    </lineage>
</organism>
<dbReference type="Proteomes" id="UP000245698">
    <property type="component" value="Unassembled WGS sequence"/>
</dbReference>
<reference evidence="2" key="1">
    <citation type="submission" date="2016-12" db="EMBL/GenBank/DDBJ databases">
        <authorList>
            <person name="Brunel B."/>
        </authorList>
    </citation>
    <scope>NUCLEOTIDE SEQUENCE [LARGE SCALE GENOMIC DNA]</scope>
</reference>
<gene>
    <name evidence="1" type="ORF">BQ8482_380211</name>
</gene>
<dbReference type="AlphaFoldDB" id="A0A2P9AS90"/>
<evidence type="ECO:0000313" key="1">
    <source>
        <dbReference type="EMBL" id="SJM34028.1"/>
    </source>
</evidence>
<dbReference type="EMBL" id="FUIG01000046">
    <property type="protein sequence ID" value="SJM34028.1"/>
    <property type="molecule type" value="Genomic_DNA"/>
</dbReference>